<organism evidence="2 3">
    <name type="scientific">Planobispora siamensis</name>
    <dbReference type="NCBI Taxonomy" id="936338"/>
    <lineage>
        <taxon>Bacteria</taxon>
        <taxon>Bacillati</taxon>
        <taxon>Actinomycetota</taxon>
        <taxon>Actinomycetes</taxon>
        <taxon>Streptosporangiales</taxon>
        <taxon>Streptosporangiaceae</taxon>
        <taxon>Planobispora</taxon>
    </lineage>
</organism>
<evidence type="ECO:0008006" key="4">
    <source>
        <dbReference type="Google" id="ProtNLM"/>
    </source>
</evidence>
<feature type="transmembrane region" description="Helical" evidence="1">
    <location>
        <begin position="39"/>
        <end position="66"/>
    </location>
</feature>
<dbReference type="EMBL" id="BOOJ01000050">
    <property type="protein sequence ID" value="GIH95078.1"/>
    <property type="molecule type" value="Genomic_DNA"/>
</dbReference>
<dbReference type="AlphaFoldDB" id="A0A8J3SIP5"/>
<dbReference type="Proteomes" id="UP000619788">
    <property type="component" value="Unassembled WGS sequence"/>
</dbReference>
<comment type="caution">
    <text evidence="2">The sequence shown here is derived from an EMBL/GenBank/DDBJ whole genome shotgun (WGS) entry which is preliminary data.</text>
</comment>
<keyword evidence="1" id="KW-1133">Transmembrane helix</keyword>
<accession>A0A8J3SIP5</accession>
<evidence type="ECO:0000256" key="1">
    <source>
        <dbReference type="SAM" id="Phobius"/>
    </source>
</evidence>
<dbReference type="RefSeq" id="WP_239128096.1">
    <property type="nucleotide sequence ID" value="NZ_BOOJ01000050.1"/>
</dbReference>
<keyword evidence="3" id="KW-1185">Reference proteome</keyword>
<evidence type="ECO:0000313" key="2">
    <source>
        <dbReference type="EMBL" id="GIH95078.1"/>
    </source>
</evidence>
<name>A0A8J3SIP5_9ACTN</name>
<gene>
    <name evidence="2" type="ORF">Psi01_57080</name>
</gene>
<feature type="transmembrane region" description="Helical" evidence="1">
    <location>
        <begin position="7"/>
        <end position="27"/>
    </location>
</feature>
<evidence type="ECO:0000313" key="3">
    <source>
        <dbReference type="Proteomes" id="UP000619788"/>
    </source>
</evidence>
<keyword evidence="1" id="KW-0472">Membrane</keyword>
<keyword evidence="1" id="KW-0812">Transmembrane</keyword>
<feature type="transmembrane region" description="Helical" evidence="1">
    <location>
        <begin position="87"/>
        <end position="105"/>
    </location>
</feature>
<sequence length="139" mass="14783">MPFEEKLAWIMAAVSAVAYAVYLTLLLGQAGPTPLAEVAYVPIMLWSIGAAVVVAIVLRIVAAALAPEDAGQKDQRDREINRFGDHTGQSFVVIGGIAACVLAMAEADQFWIANVLYLAFVLSAVLGSLTKIAAYRKGF</sequence>
<reference evidence="2 3" key="1">
    <citation type="submission" date="2021-01" db="EMBL/GenBank/DDBJ databases">
        <title>Whole genome shotgun sequence of Planobispora siamensis NBRC 107568.</title>
        <authorList>
            <person name="Komaki H."/>
            <person name="Tamura T."/>
        </authorList>
    </citation>
    <scope>NUCLEOTIDE SEQUENCE [LARGE SCALE GENOMIC DNA]</scope>
    <source>
        <strain evidence="2 3">NBRC 107568</strain>
    </source>
</reference>
<proteinExistence type="predicted"/>
<protein>
    <recommendedName>
        <fullName evidence="4">DUF2178 domain-containing protein</fullName>
    </recommendedName>
</protein>
<feature type="transmembrane region" description="Helical" evidence="1">
    <location>
        <begin position="111"/>
        <end position="134"/>
    </location>
</feature>